<reference evidence="1" key="2">
    <citation type="submission" date="2011-11" db="EMBL/GenBank/DDBJ databases">
        <title>Unique features of odorant binding proteins revealed by genome annotation and comparative analyses of the parasitoid wasp Nasonia vitripennis.</title>
        <authorList>
            <person name="Zhou J.J."/>
            <person name="Vieira F.G."/>
            <person name="Foret S."/>
            <person name="He X.L."/>
            <person name="Rozas J."/>
            <person name="Field L.M."/>
        </authorList>
    </citation>
    <scope>NUCLEOTIDE SEQUENCE</scope>
    <source>
        <strain evidence="1">AsmCX</strain>
    </source>
</reference>
<dbReference type="EMBL" id="HE578219">
    <property type="protein sequence ID" value="CCD17803.1"/>
    <property type="molecule type" value="Genomic_DNA"/>
</dbReference>
<name>G8B1N9_NASVI</name>
<dbReference type="AlphaFoldDB" id="G8B1N9"/>
<sequence>MGCMCSVINANFHFRRAADDKLSDAKKREMKDTLKACSLATGDDDDCTLLQCVSILQPPFVWILPKTSGILGYLKNV</sequence>
<gene>
    <name evidence="1" type="primary">OBP34a</name>
</gene>
<accession>G8B1N9</accession>
<evidence type="ECO:0000313" key="1">
    <source>
        <dbReference type="EMBL" id="CCD17803.1"/>
    </source>
</evidence>
<proteinExistence type="predicted"/>
<reference evidence="1" key="1">
    <citation type="submission" date="2011-08" db="EMBL/GenBank/DDBJ databases">
        <authorList>
            <person name="Zhou J."/>
        </authorList>
    </citation>
    <scope>NUCLEOTIDE SEQUENCE</scope>
    <source>
        <strain evidence="1">AsmCX</strain>
    </source>
</reference>
<organism evidence="1">
    <name type="scientific">Nasonia vitripennis</name>
    <name type="common">Parasitic wasp</name>
    <dbReference type="NCBI Taxonomy" id="7425"/>
    <lineage>
        <taxon>Eukaryota</taxon>
        <taxon>Metazoa</taxon>
        <taxon>Ecdysozoa</taxon>
        <taxon>Arthropoda</taxon>
        <taxon>Hexapoda</taxon>
        <taxon>Insecta</taxon>
        <taxon>Pterygota</taxon>
        <taxon>Neoptera</taxon>
        <taxon>Endopterygota</taxon>
        <taxon>Hymenoptera</taxon>
        <taxon>Apocrita</taxon>
        <taxon>Proctotrupomorpha</taxon>
        <taxon>Chalcidoidea</taxon>
        <taxon>Pteromalidae</taxon>
        <taxon>Pteromalinae</taxon>
        <taxon>Nasonia</taxon>
    </lineage>
</organism>
<protein>
    <submittedName>
        <fullName evidence="1">Putative odorant binding protein 34a</fullName>
    </submittedName>
</protein>